<reference evidence="15" key="1">
    <citation type="submission" date="2016-04" db="EMBL/GenBank/DDBJ databases">
        <authorList>
            <person name="Chen L."/>
            <person name="Zhuang W."/>
            <person name="Wang G."/>
        </authorList>
    </citation>
    <scope>NUCLEOTIDE SEQUENCE [LARGE SCALE GENOMIC DNA]</scope>
    <source>
        <strain evidence="15">208</strain>
    </source>
</reference>
<evidence type="ECO:0000256" key="11">
    <source>
        <dbReference type="RuleBase" id="RU003357"/>
    </source>
</evidence>
<dbReference type="InterPro" id="IPR000531">
    <property type="entry name" value="Beta-barrel_TonB"/>
</dbReference>
<dbReference type="CDD" id="cd01347">
    <property type="entry name" value="ligand_gated_channel"/>
    <property type="match status" value="1"/>
</dbReference>
<evidence type="ECO:0008006" key="16">
    <source>
        <dbReference type="Google" id="ProtNLM"/>
    </source>
</evidence>
<dbReference type="PANTHER" id="PTHR30069">
    <property type="entry name" value="TONB-DEPENDENT OUTER MEMBRANE RECEPTOR"/>
    <property type="match status" value="1"/>
</dbReference>
<evidence type="ECO:0000256" key="4">
    <source>
        <dbReference type="ARBA" id="ARBA00022692"/>
    </source>
</evidence>
<evidence type="ECO:0000256" key="9">
    <source>
        <dbReference type="ARBA" id="ARBA00023237"/>
    </source>
</evidence>
<evidence type="ECO:0000259" key="13">
    <source>
        <dbReference type="Pfam" id="PF07715"/>
    </source>
</evidence>
<comment type="caution">
    <text evidence="14">The sequence shown here is derived from an EMBL/GenBank/DDBJ whole genome shotgun (WGS) entry which is preliminary data.</text>
</comment>
<dbReference type="PROSITE" id="PS52016">
    <property type="entry name" value="TONB_DEPENDENT_REC_3"/>
    <property type="match status" value="1"/>
</dbReference>
<dbReference type="STRING" id="550983.A4R26_03620"/>
<keyword evidence="9 10" id="KW-0998">Cell outer membrane</keyword>
<gene>
    <name evidence="14" type="ORF">A4R26_03620</name>
</gene>
<evidence type="ECO:0000256" key="5">
    <source>
        <dbReference type="ARBA" id="ARBA00022729"/>
    </source>
</evidence>
<dbReference type="EMBL" id="LWBP01000188">
    <property type="protein sequence ID" value="OQP58554.1"/>
    <property type="molecule type" value="Genomic_DNA"/>
</dbReference>
<feature type="domain" description="TonB-dependent receptor plug" evidence="13">
    <location>
        <begin position="37"/>
        <end position="139"/>
    </location>
</feature>
<dbReference type="SUPFAM" id="SSF56935">
    <property type="entry name" value="Porins"/>
    <property type="match status" value="1"/>
</dbReference>
<dbReference type="Gene3D" id="2.170.130.10">
    <property type="entry name" value="TonB-dependent receptor, plug domain"/>
    <property type="match status" value="1"/>
</dbReference>
<dbReference type="Gene3D" id="2.40.170.20">
    <property type="entry name" value="TonB-dependent receptor, beta-barrel domain"/>
    <property type="match status" value="1"/>
</dbReference>
<keyword evidence="15" id="KW-1185">Reference proteome</keyword>
<dbReference type="InterPro" id="IPR039426">
    <property type="entry name" value="TonB-dep_rcpt-like"/>
</dbReference>
<evidence type="ECO:0000256" key="6">
    <source>
        <dbReference type="ARBA" id="ARBA00023077"/>
    </source>
</evidence>
<keyword evidence="7 10" id="KW-0472">Membrane</keyword>
<evidence type="ECO:0000313" key="14">
    <source>
        <dbReference type="EMBL" id="OQP58554.1"/>
    </source>
</evidence>
<keyword evidence="6 11" id="KW-0798">TonB box</keyword>
<dbReference type="InterPro" id="IPR037066">
    <property type="entry name" value="Plug_dom_sf"/>
</dbReference>
<feature type="domain" description="TonB-dependent receptor-like beta-barrel" evidence="12">
    <location>
        <begin position="162"/>
        <end position="658"/>
    </location>
</feature>
<evidence type="ECO:0000256" key="1">
    <source>
        <dbReference type="ARBA" id="ARBA00004571"/>
    </source>
</evidence>
<accession>A0A1V9FJL5</accession>
<comment type="similarity">
    <text evidence="10 11">Belongs to the TonB-dependent receptor family.</text>
</comment>
<keyword evidence="3 10" id="KW-1134">Transmembrane beta strand</keyword>
<keyword evidence="5" id="KW-0732">Signal</keyword>
<keyword evidence="4 10" id="KW-0812">Transmembrane</keyword>
<dbReference type="InterPro" id="IPR036942">
    <property type="entry name" value="Beta-barrel_TonB_sf"/>
</dbReference>
<evidence type="ECO:0000256" key="10">
    <source>
        <dbReference type="PROSITE-ProRule" id="PRU01360"/>
    </source>
</evidence>
<dbReference type="AlphaFoldDB" id="A0A1V9FJL5"/>
<evidence type="ECO:0000256" key="8">
    <source>
        <dbReference type="ARBA" id="ARBA00023170"/>
    </source>
</evidence>
<evidence type="ECO:0000256" key="2">
    <source>
        <dbReference type="ARBA" id="ARBA00022448"/>
    </source>
</evidence>
<evidence type="ECO:0000259" key="12">
    <source>
        <dbReference type="Pfam" id="PF00593"/>
    </source>
</evidence>
<dbReference type="PANTHER" id="PTHR30069:SF29">
    <property type="entry name" value="HEMOGLOBIN AND HEMOGLOBIN-HAPTOGLOBIN-BINDING PROTEIN 1-RELATED"/>
    <property type="match status" value="1"/>
</dbReference>
<dbReference type="GO" id="GO:0015344">
    <property type="term" value="F:siderophore uptake transmembrane transporter activity"/>
    <property type="evidence" value="ECO:0007669"/>
    <property type="project" value="TreeGrafter"/>
</dbReference>
<comment type="subcellular location">
    <subcellularLocation>
        <location evidence="1 10">Cell outer membrane</location>
        <topology evidence="1 10">Multi-pass membrane protein</topology>
    </subcellularLocation>
</comment>
<dbReference type="Pfam" id="PF00593">
    <property type="entry name" value="TonB_dep_Rec_b-barrel"/>
    <property type="match status" value="1"/>
</dbReference>
<dbReference type="Proteomes" id="UP000192276">
    <property type="component" value="Unassembled WGS sequence"/>
</dbReference>
<evidence type="ECO:0000256" key="3">
    <source>
        <dbReference type="ARBA" id="ARBA00022452"/>
    </source>
</evidence>
<dbReference type="InterPro" id="IPR012910">
    <property type="entry name" value="Plug_dom"/>
</dbReference>
<name>A0A1V9FJL5_9BACT</name>
<dbReference type="Pfam" id="PF07715">
    <property type="entry name" value="Plug"/>
    <property type="match status" value="1"/>
</dbReference>
<sequence length="699" mass="78794">MFCCYLKATAQLTTPDTASRESLEEVVVTATRTPRTVNNVPVPVTVIGQNRIERIGALRLNEVLMEQVGLQIITDHGTGIQLQGLSADYILILIDGEPVIGRTAGTLDLTRLAVGNIQRIEIVKGPSSSLYGSEAMGGVINIITKKMPSALTGQVRARARRYNTVDLTAEAGKQNNNWGWYLFANRLSTDGYYTTDSISKAIPAYAALTLNPKLHFKLSRSVELTLNTRFYIEEQKNNQGVQETTGLHMLKERSRNTDINISPVLTFKPSDQYRLQVRNYITAYRTKTTIDYQPENKLYDESFFRQLFNRSEVQYDHTFSGVHTGTLGIGNIIETVEATRYDDGNKLSQQYIFGQHQWMPSKQFNMVAGFRYDRHNQYSDRFSPKLALRWNINSKVSVQASAGGGYKAPDFRQLLLNFTNPLAGYSVFGTSVVAAGIARLQQEGQLSSIYVEPAAIQNIKAERSVAFNVSVRYDLFKNVNAQLNLFRNNINDLIDTRPIALKTNGQNVFSYFNYNKVFTQGLEFQASYSLPFGLQLSAAYQYLDAKDVTVWDNVKAGTVYYRDQATNVDKKVKRRNYGGLYNRSKHSGNIKLLYDNNRYDFNVSLRGIYRGKFGFGGDVNSNAILDDPAEYADGYTVWNLSAQKFIKKITIEAGVNNLFRATSTYDAGLAGRQWYVGAAFRFVKSDRRYINQQATNNNL</sequence>
<proteinExistence type="inferred from homology"/>
<keyword evidence="2 10" id="KW-0813">Transport</keyword>
<dbReference type="GO" id="GO:0009279">
    <property type="term" value="C:cell outer membrane"/>
    <property type="evidence" value="ECO:0007669"/>
    <property type="project" value="UniProtKB-SubCell"/>
</dbReference>
<evidence type="ECO:0000256" key="7">
    <source>
        <dbReference type="ARBA" id="ARBA00023136"/>
    </source>
</evidence>
<dbReference type="GO" id="GO:0044718">
    <property type="term" value="P:siderophore transmembrane transport"/>
    <property type="evidence" value="ECO:0007669"/>
    <property type="project" value="TreeGrafter"/>
</dbReference>
<evidence type="ECO:0000313" key="15">
    <source>
        <dbReference type="Proteomes" id="UP000192276"/>
    </source>
</evidence>
<organism evidence="14 15">
    <name type="scientific">Niastella populi</name>
    <dbReference type="NCBI Taxonomy" id="550983"/>
    <lineage>
        <taxon>Bacteria</taxon>
        <taxon>Pseudomonadati</taxon>
        <taxon>Bacteroidota</taxon>
        <taxon>Chitinophagia</taxon>
        <taxon>Chitinophagales</taxon>
        <taxon>Chitinophagaceae</taxon>
        <taxon>Niastella</taxon>
    </lineage>
</organism>
<protein>
    <recommendedName>
        <fullName evidence="16">TonB-dependent receptor</fullName>
    </recommendedName>
</protein>
<keyword evidence="8" id="KW-0675">Receptor</keyword>